<protein>
    <submittedName>
        <fullName evidence="1">Uncharacterized protein</fullName>
    </submittedName>
</protein>
<gene>
    <name evidence="1" type="ORF">NDU88_008036</name>
</gene>
<dbReference type="Proteomes" id="UP001066276">
    <property type="component" value="Chromosome 4_2"/>
</dbReference>
<keyword evidence="2" id="KW-1185">Reference proteome</keyword>
<dbReference type="AlphaFoldDB" id="A0AAV7SU34"/>
<dbReference type="EMBL" id="JANPWB010000008">
    <property type="protein sequence ID" value="KAJ1167647.1"/>
    <property type="molecule type" value="Genomic_DNA"/>
</dbReference>
<organism evidence="1 2">
    <name type="scientific">Pleurodeles waltl</name>
    <name type="common">Iberian ribbed newt</name>
    <dbReference type="NCBI Taxonomy" id="8319"/>
    <lineage>
        <taxon>Eukaryota</taxon>
        <taxon>Metazoa</taxon>
        <taxon>Chordata</taxon>
        <taxon>Craniata</taxon>
        <taxon>Vertebrata</taxon>
        <taxon>Euteleostomi</taxon>
        <taxon>Amphibia</taxon>
        <taxon>Batrachia</taxon>
        <taxon>Caudata</taxon>
        <taxon>Salamandroidea</taxon>
        <taxon>Salamandridae</taxon>
        <taxon>Pleurodelinae</taxon>
        <taxon>Pleurodeles</taxon>
    </lineage>
</organism>
<feature type="non-terminal residue" evidence="1">
    <location>
        <position position="1"/>
    </location>
</feature>
<name>A0AAV7SU34_PLEWA</name>
<evidence type="ECO:0000313" key="2">
    <source>
        <dbReference type="Proteomes" id="UP001066276"/>
    </source>
</evidence>
<evidence type="ECO:0000313" key="1">
    <source>
        <dbReference type="EMBL" id="KAJ1167647.1"/>
    </source>
</evidence>
<sequence>LLPKPYSVHPGTRMSVTFFLLLVQVWSSLSQRVLSFLTEMFPTSAVPCCLPRDRGSGPDGIGSDRWP</sequence>
<feature type="non-terminal residue" evidence="1">
    <location>
        <position position="67"/>
    </location>
</feature>
<comment type="caution">
    <text evidence="1">The sequence shown here is derived from an EMBL/GenBank/DDBJ whole genome shotgun (WGS) entry which is preliminary data.</text>
</comment>
<accession>A0AAV7SU34</accession>
<reference evidence="1" key="1">
    <citation type="journal article" date="2022" name="bioRxiv">
        <title>Sequencing and chromosome-scale assembly of the giantPleurodeles waltlgenome.</title>
        <authorList>
            <person name="Brown T."/>
            <person name="Elewa A."/>
            <person name="Iarovenko S."/>
            <person name="Subramanian E."/>
            <person name="Araus A.J."/>
            <person name="Petzold A."/>
            <person name="Susuki M."/>
            <person name="Suzuki K.-i.T."/>
            <person name="Hayashi T."/>
            <person name="Toyoda A."/>
            <person name="Oliveira C."/>
            <person name="Osipova E."/>
            <person name="Leigh N.D."/>
            <person name="Simon A."/>
            <person name="Yun M.H."/>
        </authorList>
    </citation>
    <scope>NUCLEOTIDE SEQUENCE</scope>
    <source>
        <strain evidence="1">20211129_DDA</strain>
        <tissue evidence="1">Liver</tissue>
    </source>
</reference>
<proteinExistence type="predicted"/>